<dbReference type="RefSeq" id="WP_379043807.1">
    <property type="nucleotide sequence ID" value="NZ_JBHSKW010000032.1"/>
</dbReference>
<dbReference type="EMBL" id="JBHULV010000028">
    <property type="protein sequence ID" value="MFD2731982.1"/>
    <property type="molecule type" value="Genomic_DNA"/>
</dbReference>
<dbReference type="InterPro" id="IPR036113">
    <property type="entry name" value="Asp/Glu-ADT_sf_sub_c"/>
</dbReference>
<comment type="subunit">
    <text evidence="1">Heterotrimer of A, B and C subunits.</text>
</comment>
<protein>
    <recommendedName>
        <fullName evidence="1">Aspartyl/glutamyl-tRNA(Asn/Gln) amidotransferase subunit C</fullName>
        <shortName evidence="1">Asp/Glu-ADT subunit C</shortName>
        <ecNumber evidence="1">6.3.5.-</ecNumber>
    </recommendedName>
</protein>
<dbReference type="PANTHER" id="PTHR15004:SF0">
    <property type="entry name" value="GLUTAMYL-TRNA(GLN) AMIDOTRANSFERASE SUBUNIT C, MITOCHONDRIAL"/>
    <property type="match status" value="1"/>
</dbReference>
<evidence type="ECO:0000256" key="1">
    <source>
        <dbReference type="HAMAP-Rule" id="MF_00122"/>
    </source>
</evidence>
<dbReference type="EC" id="6.3.5.-" evidence="1"/>
<gene>
    <name evidence="1 2" type="primary">gatC</name>
    <name evidence="2" type="ORF">ACFSSE_09715</name>
</gene>
<proteinExistence type="inferred from homology"/>
<name>A0ABW5TRT0_9SPHI</name>
<keyword evidence="1" id="KW-0067">ATP-binding</keyword>
<comment type="function">
    <text evidence="1">Allows the formation of correctly charged Asn-tRNA(Asn) or Gln-tRNA(Gln) through the transamidation of misacylated Asp-tRNA(Asn) or Glu-tRNA(Gln) in organisms which lack either or both of asparaginyl-tRNA or glutaminyl-tRNA synthetases. The reaction takes place in the presence of glutamine and ATP through an activated phospho-Asp-tRNA(Asn) or phospho-Glu-tRNA(Gln).</text>
</comment>
<dbReference type="PANTHER" id="PTHR15004">
    <property type="entry name" value="GLUTAMYL-TRNA(GLN) AMIDOTRANSFERASE SUBUNIT C, MITOCHONDRIAL"/>
    <property type="match status" value="1"/>
</dbReference>
<keyword evidence="3" id="KW-1185">Reference proteome</keyword>
<evidence type="ECO:0000313" key="2">
    <source>
        <dbReference type="EMBL" id="MFD2731982.1"/>
    </source>
</evidence>
<keyword evidence="1" id="KW-0547">Nucleotide-binding</keyword>
<dbReference type="SUPFAM" id="SSF141000">
    <property type="entry name" value="Glu-tRNAGln amidotransferase C subunit"/>
    <property type="match status" value="1"/>
</dbReference>
<dbReference type="NCBIfam" id="TIGR00135">
    <property type="entry name" value="gatC"/>
    <property type="match status" value="1"/>
</dbReference>
<comment type="catalytic activity">
    <reaction evidence="1">
        <text>L-glutamyl-tRNA(Gln) + L-glutamine + ATP + H2O = L-glutaminyl-tRNA(Gln) + L-glutamate + ADP + phosphate + H(+)</text>
        <dbReference type="Rhea" id="RHEA:17521"/>
        <dbReference type="Rhea" id="RHEA-COMP:9681"/>
        <dbReference type="Rhea" id="RHEA-COMP:9684"/>
        <dbReference type="ChEBI" id="CHEBI:15377"/>
        <dbReference type="ChEBI" id="CHEBI:15378"/>
        <dbReference type="ChEBI" id="CHEBI:29985"/>
        <dbReference type="ChEBI" id="CHEBI:30616"/>
        <dbReference type="ChEBI" id="CHEBI:43474"/>
        <dbReference type="ChEBI" id="CHEBI:58359"/>
        <dbReference type="ChEBI" id="CHEBI:78520"/>
        <dbReference type="ChEBI" id="CHEBI:78521"/>
        <dbReference type="ChEBI" id="CHEBI:456216"/>
    </reaction>
</comment>
<dbReference type="Proteomes" id="UP001597546">
    <property type="component" value="Unassembled WGS sequence"/>
</dbReference>
<sequence length="96" mass="11145">MKIDKQTVDKIAHLARLELTEVEKERSIEELSEILSFMEKLNQLDTTGVKPLIYMNDAVNVLRADEVIQELTREEALQNAPLKNEEYFKVSKVIQK</sequence>
<dbReference type="InterPro" id="IPR003837">
    <property type="entry name" value="GatC"/>
</dbReference>
<dbReference type="Pfam" id="PF02686">
    <property type="entry name" value="GatC"/>
    <property type="match status" value="1"/>
</dbReference>
<keyword evidence="1" id="KW-0648">Protein biosynthesis</keyword>
<reference evidence="3" key="1">
    <citation type="journal article" date="2019" name="Int. J. Syst. Evol. Microbiol.">
        <title>The Global Catalogue of Microorganisms (GCM) 10K type strain sequencing project: providing services to taxonomists for standard genome sequencing and annotation.</title>
        <authorList>
            <consortium name="The Broad Institute Genomics Platform"/>
            <consortium name="The Broad Institute Genome Sequencing Center for Infectious Disease"/>
            <person name="Wu L."/>
            <person name="Ma J."/>
        </authorList>
    </citation>
    <scope>NUCLEOTIDE SEQUENCE [LARGE SCALE GENOMIC DNA]</scope>
    <source>
        <strain evidence="3">KCTC 42456</strain>
    </source>
</reference>
<dbReference type="Gene3D" id="1.10.20.60">
    <property type="entry name" value="Glu-tRNAGln amidotransferase C subunit, N-terminal domain"/>
    <property type="match status" value="1"/>
</dbReference>
<dbReference type="HAMAP" id="MF_00122">
    <property type="entry name" value="GatC"/>
    <property type="match status" value="1"/>
</dbReference>
<keyword evidence="1" id="KW-0436">Ligase</keyword>
<comment type="similarity">
    <text evidence="1">Belongs to the GatC family.</text>
</comment>
<organism evidence="2 3">
    <name type="scientific">Pedobacter alpinus</name>
    <dbReference type="NCBI Taxonomy" id="1590643"/>
    <lineage>
        <taxon>Bacteria</taxon>
        <taxon>Pseudomonadati</taxon>
        <taxon>Bacteroidota</taxon>
        <taxon>Sphingobacteriia</taxon>
        <taxon>Sphingobacteriales</taxon>
        <taxon>Sphingobacteriaceae</taxon>
        <taxon>Pedobacter</taxon>
    </lineage>
</organism>
<comment type="caution">
    <text evidence="2">The sequence shown here is derived from an EMBL/GenBank/DDBJ whole genome shotgun (WGS) entry which is preliminary data.</text>
</comment>
<evidence type="ECO:0000313" key="3">
    <source>
        <dbReference type="Proteomes" id="UP001597546"/>
    </source>
</evidence>
<accession>A0ABW5TRT0</accession>
<comment type="catalytic activity">
    <reaction evidence="1">
        <text>L-aspartyl-tRNA(Asn) + L-glutamine + ATP + H2O = L-asparaginyl-tRNA(Asn) + L-glutamate + ADP + phosphate + 2 H(+)</text>
        <dbReference type="Rhea" id="RHEA:14513"/>
        <dbReference type="Rhea" id="RHEA-COMP:9674"/>
        <dbReference type="Rhea" id="RHEA-COMP:9677"/>
        <dbReference type="ChEBI" id="CHEBI:15377"/>
        <dbReference type="ChEBI" id="CHEBI:15378"/>
        <dbReference type="ChEBI" id="CHEBI:29985"/>
        <dbReference type="ChEBI" id="CHEBI:30616"/>
        <dbReference type="ChEBI" id="CHEBI:43474"/>
        <dbReference type="ChEBI" id="CHEBI:58359"/>
        <dbReference type="ChEBI" id="CHEBI:78515"/>
        <dbReference type="ChEBI" id="CHEBI:78516"/>
        <dbReference type="ChEBI" id="CHEBI:456216"/>
    </reaction>
</comment>